<organism evidence="6 7">
    <name type="scientific">Streptomyces globisporus C-1027</name>
    <dbReference type="NCBI Taxonomy" id="1172567"/>
    <lineage>
        <taxon>Bacteria</taxon>
        <taxon>Bacillati</taxon>
        <taxon>Actinomycetota</taxon>
        <taxon>Actinomycetes</taxon>
        <taxon>Kitasatosporales</taxon>
        <taxon>Streptomycetaceae</taxon>
        <taxon>Streptomyces</taxon>
    </lineage>
</organism>
<sequence>MIDRSMDVVDSKIPWIGKIPISWNVKPLWSMYERIKDVDHPDEQMLSVFRDYGVVAKDSRDNTNQTADNRSIYQLVHPGWLVTNRMKAWQGSVGISRLKGIVSGHYICFTPRHDENHDYLNWLFRSPPYTAGYKTISRGVRPGQAEIDNDHYRLLPVIVPPLAEQKAIATYLDHETEQIDTLINEQQRLVEMLRERRQAVIDHAFAELSKERIQLRRFTRFLTSGSRGWGAYYSDFGDVFIRIGNLPRGSLSLGGEVQRVDLPPDVNEGHRTKVEAGDLLFSITAYIGSVAVVDEGWTDSYVSQHVALCRLDRSVLDPEFTGYFMLTTEGQDQLSEGAVGGTKVQLALDDIRALRVAVPPLDAQRQIAKHLNRETCRIDTLIAESERLIELSKERRAALISAAVTGQIKVR</sequence>
<keyword evidence="2" id="KW-0680">Restriction system</keyword>
<dbReference type="AlphaFoldDB" id="A0A0U3LG49"/>
<dbReference type="Gene3D" id="3.90.220.20">
    <property type="entry name" value="DNA methylase specificity domains"/>
    <property type="match status" value="2"/>
</dbReference>
<dbReference type="STRING" id="1172567.WQO_16440"/>
<dbReference type="RefSeq" id="WP_010056460.1">
    <property type="nucleotide sequence ID" value="NZ_CP013738.1"/>
</dbReference>
<comment type="similarity">
    <text evidence="1">Belongs to the type-I restriction system S methylase family.</text>
</comment>
<keyword evidence="3" id="KW-0238">DNA-binding</keyword>
<feature type="domain" description="Type I restriction modification DNA specificity" evidence="5">
    <location>
        <begin position="271"/>
        <end position="373"/>
    </location>
</feature>
<dbReference type="PANTHER" id="PTHR43140">
    <property type="entry name" value="TYPE-1 RESTRICTION ENZYME ECOKI SPECIFICITY PROTEIN"/>
    <property type="match status" value="1"/>
</dbReference>
<evidence type="ECO:0000256" key="1">
    <source>
        <dbReference type="ARBA" id="ARBA00010923"/>
    </source>
</evidence>
<evidence type="ECO:0000313" key="7">
    <source>
        <dbReference type="Proteomes" id="UP000064183"/>
    </source>
</evidence>
<dbReference type="KEGG" id="sgb:WQO_16440"/>
<dbReference type="InterPro" id="IPR051212">
    <property type="entry name" value="Type-I_RE_S_subunit"/>
</dbReference>
<gene>
    <name evidence="6" type="ORF">WQO_16440</name>
</gene>
<proteinExistence type="inferred from homology"/>
<evidence type="ECO:0000256" key="2">
    <source>
        <dbReference type="ARBA" id="ARBA00022747"/>
    </source>
</evidence>
<dbReference type="REBASE" id="51577">
    <property type="entry name" value="S.Sgl1027ORFCP"/>
</dbReference>
<accession>A0A0U3LG49</accession>
<evidence type="ECO:0000256" key="4">
    <source>
        <dbReference type="ARBA" id="ARBA00038652"/>
    </source>
</evidence>
<reference evidence="6 7" key="1">
    <citation type="journal article" date="2012" name="J. Bacteriol.">
        <title>Draft genome sequence of Streptomyces globisporus C-1027, which produces an antitumor antibiotic consisting of a nine-membered enediyne with a chromoprotein.</title>
        <authorList>
            <person name="Wang L."/>
            <person name="Wang S."/>
            <person name="He Q."/>
            <person name="Yu T."/>
            <person name="Li Q."/>
            <person name="Hong B."/>
        </authorList>
    </citation>
    <scope>NUCLEOTIDE SEQUENCE [LARGE SCALE GENOMIC DNA]</scope>
    <source>
        <strain evidence="6 7">C-1027</strain>
    </source>
</reference>
<dbReference type="Pfam" id="PF01420">
    <property type="entry name" value="Methylase_S"/>
    <property type="match status" value="2"/>
</dbReference>
<dbReference type="InterPro" id="IPR044946">
    <property type="entry name" value="Restrct_endonuc_typeI_TRD_sf"/>
</dbReference>
<protein>
    <recommendedName>
        <fullName evidence="5">Type I restriction modification DNA specificity domain-containing protein</fullName>
    </recommendedName>
</protein>
<evidence type="ECO:0000259" key="5">
    <source>
        <dbReference type="Pfam" id="PF01420"/>
    </source>
</evidence>
<name>A0A0U3LG49_STRGL</name>
<comment type="subunit">
    <text evidence="4">The methyltransferase is composed of M and S polypeptides.</text>
</comment>
<evidence type="ECO:0000313" key="6">
    <source>
        <dbReference type="EMBL" id="ALU94776.1"/>
    </source>
</evidence>
<evidence type="ECO:0000256" key="3">
    <source>
        <dbReference type="ARBA" id="ARBA00023125"/>
    </source>
</evidence>
<dbReference type="InterPro" id="IPR000055">
    <property type="entry name" value="Restrct_endonuc_typeI_TRD"/>
</dbReference>
<dbReference type="Proteomes" id="UP000064183">
    <property type="component" value="Chromosome"/>
</dbReference>
<dbReference type="GeneID" id="27783949"/>
<feature type="domain" description="Type I restriction modification DNA specificity" evidence="5">
    <location>
        <begin position="87"/>
        <end position="184"/>
    </location>
</feature>
<dbReference type="GO" id="GO:0009307">
    <property type="term" value="P:DNA restriction-modification system"/>
    <property type="evidence" value="ECO:0007669"/>
    <property type="project" value="UniProtKB-KW"/>
</dbReference>
<dbReference type="SUPFAM" id="SSF116734">
    <property type="entry name" value="DNA methylase specificity domain"/>
    <property type="match status" value="2"/>
</dbReference>
<dbReference type="PANTHER" id="PTHR43140:SF1">
    <property type="entry name" value="TYPE I RESTRICTION ENZYME ECOKI SPECIFICITY SUBUNIT"/>
    <property type="match status" value="1"/>
</dbReference>
<dbReference type="GO" id="GO:0003677">
    <property type="term" value="F:DNA binding"/>
    <property type="evidence" value="ECO:0007669"/>
    <property type="project" value="UniProtKB-KW"/>
</dbReference>
<dbReference type="EMBL" id="CP013738">
    <property type="protein sequence ID" value="ALU94776.1"/>
    <property type="molecule type" value="Genomic_DNA"/>
</dbReference>